<evidence type="ECO:0000256" key="1">
    <source>
        <dbReference type="ARBA" id="ARBA00022670"/>
    </source>
</evidence>
<dbReference type="STRING" id="1147123.SAMN05443428_104112"/>
<evidence type="ECO:0000313" key="5">
    <source>
        <dbReference type="EMBL" id="SKA81763.1"/>
    </source>
</evidence>
<dbReference type="InterPro" id="IPR001539">
    <property type="entry name" value="Peptidase_U32"/>
</dbReference>
<dbReference type="PROSITE" id="PS01276">
    <property type="entry name" value="PEPTIDASE_U32"/>
    <property type="match status" value="1"/>
</dbReference>
<dbReference type="PANTHER" id="PTHR30217">
    <property type="entry name" value="PEPTIDASE U32 FAMILY"/>
    <property type="match status" value="1"/>
</dbReference>
<protein>
    <submittedName>
        <fullName evidence="5">Putative protease</fullName>
    </submittedName>
</protein>
<gene>
    <name evidence="5" type="ORF">SAMN05443428_104112</name>
</gene>
<dbReference type="RefSeq" id="WP_078695742.1">
    <property type="nucleotide sequence ID" value="NZ_FUYH01000004.1"/>
</dbReference>
<reference evidence="6" key="1">
    <citation type="submission" date="2017-02" db="EMBL/GenBank/DDBJ databases">
        <authorList>
            <person name="Varghese N."/>
            <person name="Submissions S."/>
        </authorList>
    </citation>
    <scope>NUCLEOTIDE SEQUENCE [LARGE SCALE GENOMIC DNA]</scope>
    <source>
        <strain evidence="6">USBA 833</strain>
    </source>
</reference>
<proteinExistence type="inferred from homology"/>
<keyword evidence="6" id="KW-1185">Reference proteome</keyword>
<comment type="similarity">
    <text evidence="3">Belongs to the peptidase U32 family.</text>
</comment>
<dbReference type="GO" id="GO:0008233">
    <property type="term" value="F:peptidase activity"/>
    <property type="evidence" value="ECO:0007669"/>
    <property type="project" value="UniProtKB-KW"/>
</dbReference>
<dbReference type="AlphaFoldDB" id="A0A1T4WWN9"/>
<dbReference type="Pfam" id="PF01136">
    <property type="entry name" value="Peptidase_U32"/>
    <property type="match status" value="1"/>
</dbReference>
<dbReference type="Pfam" id="PF16325">
    <property type="entry name" value="Peptidase_U32_C"/>
    <property type="match status" value="1"/>
</dbReference>
<evidence type="ECO:0000313" key="6">
    <source>
        <dbReference type="Proteomes" id="UP000190105"/>
    </source>
</evidence>
<dbReference type="Gene3D" id="2.40.30.10">
    <property type="entry name" value="Translation factors"/>
    <property type="match status" value="1"/>
</dbReference>
<organism evidence="5 6">
    <name type="scientific">Caloramator quimbayensis</name>
    <dbReference type="NCBI Taxonomy" id="1147123"/>
    <lineage>
        <taxon>Bacteria</taxon>
        <taxon>Bacillati</taxon>
        <taxon>Bacillota</taxon>
        <taxon>Clostridia</taxon>
        <taxon>Eubacteriales</taxon>
        <taxon>Clostridiaceae</taxon>
        <taxon>Caloramator</taxon>
    </lineage>
</organism>
<name>A0A1T4WWN9_9CLOT</name>
<dbReference type="InterPro" id="IPR051454">
    <property type="entry name" value="RNA/ubiquinone_mod_enzymes"/>
</dbReference>
<evidence type="ECO:0000256" key="3">
    <source>
        <dbReference type="ARBA" id="ARBA00038374"/>
    </source>
</evidence>
<accession>A0A1T4WWN9</accession>
<evidence type="ECO:0000259" key="4">
    <source>
        <dbReference type="Pfam" id="PF16325"/>
    </source>
</evidence>
<keyword evidence="2" id="KW-0378">Hydrolase</keyword>
<dbReference type="EMBL" id="FUYH01000004">
    <property type="protein sequence ID" value="SKA81763.1"/>
    <property type="molecule type" value="Genomic_DNA"/>
</dbReference>
<dbReference type="Proteomes" id="UP000190105">
    <property type="component" value="Unassembled WGS sequence"/>
</dbReference>
<evidence type="ECO:0000256" key="2">
    <source>
        <dbReference type="ARBA" id="ARBA00022801"/>
    </source>
</evidence>
<dbReference type="GO" id="GO:0006508">
    <property type="term" value="P:proteolysis"/>
    <property type="evidence" value="ECO:0007669"/>
    <property type="project" value="UniProtKB-KW"/>
</dbReference>
<keyword evidence="1 5" id="KW-0645">Protease</keyword>
<dbReference type="InterPro" id="IPR032525">
    <property type="entry name" value="Peptidase_U32_C"/>
</dbReference>
<dbReference type="OrthoDB" id="9807498at2"/>
<sequence>MSKIELLAPAGNLEKLKTAVIYGADAVYIGGEAYSLRAMADNFDRKTMIEALKFAHDRGVKVYVTLNIFPHNDDLKGMPEYIKYLRDIGVDAVIISDLGVFSIVKEVAPELEIHISTQANNVNYKTAEFWYKLGAKRVVLAREMSLKEIKQMREKVPMDLELEAFVHGAMCISYSGRCLLSNYMTGRDANRGMCAHPCRYKYYLVEEKRPGEYFPVFEDERGTYIMNSQDLCMIQHIPEIVESGIYSLKIEGRMKSSYYVATVTKAYRQAIDAYLRDKQNYEFNPKWLEEVSKASHREFSTGFYFGKPKKQIFSTSSYIRTHDIAGIVLDYDESSNIAVVEQRNRIFKGDEVEILTPKGDNFSIKLNVIWDEEGNEIEATPHPQMIYKIKSEVPLKPFDMLVKEKGDMNE</sequence>
<feature type="domain" description="Peptidase family U32 C-terminal" evidence="4">
    <location>
        <begin position="320"/>
        <end position="401"/>
    </location>
</feature>
<dbReference type="PANTHER" id="PTHR30217:SF6">
    <property type="entry name" value="TRNA HYDROXYLATION PROTEIN P"/>
    <property type="match status" value="1"/>
</dbReference>